<organism evidence="1 2">
    <name type="scientific">Flavobacterium psychroterrae</name>
    <dbReference type="NCBI Taxonomy" id="2133767"/>
    <lineage>
        <taxon>Bacteria</taxon>
        <taxon>Pseudomonadati</taxon>
        <taxon>Bacteroidota</taxon>
        <taxon>Flavobacteriia</taxon>
        <taxon>Flavobacteriales</taxon>
        <taxon>Flavobacteriaceae</taxon>
        <taxon>Flavobacterium</taxon>
    </lineage>
</organism>
<reference evidence="1 2" key="1">
    <citation type="journal article" date="2018" name="Int. J. Syst. Evol. Microbiol.">
        <title>Flavobacterium chryseum sp. nov. and Flavobacterium psychroterrae sp. nov., novel environmental bacteria isolated from Antarctica.</title>
        <authorList>
            <person name="Kralova S."/>
            <person name="Svec P."/>
            <person name="Busse H.J."/>
            <person name="Stankova E."/>
            <person name="Vaczi P."/>
            <person name="Sedlacek I."/>
        </authorList>
    </citation>
    <scope>NUCLEOTIDE SEQUENCE [LARGE SCALE GENOMIC DNA]</scope>
    <source>
        <strain evidence="1 2">CCM 8827</strain>
    </source>
</reference>
<evidence type="ECO:0000313" key="2">
    <source>
        <dbReference type="Proteomes" id="UP000722625"/>
    </source>
</evidence>
<gene>
    <name evidence="1" type="ORF">KHA90_15455</name>
</gene>
<evidence type="ECO:0000313" key="1">
    <source>
        <dbReference type="EMBL" id="MBS7232415.1"/>
    </source>
</evidence>
<protein>
    <submittedName>
        <fullName evidence="1">RteC domain-containing protein</fullName>
    </submittedName>
</protein>
<dbReference type="Pfam" id="PF09357">
    <property type="entry name" value="RteC"/>
    <property type="match status" value="1"/>
</dbReference>
<proteinExistence type="predicted"/>
<accession>A0ABS5PEU5</accession>
<keyword evidence="2" id="KW-1185">Reference proteome</keyword>
<name>A0ABS5PEU5_9FLAO</name>
<sequence>MAKGIQILYAFFLNKINRDENQYPIFQNGESTKDLFWTDSKNALIELIYALYSYL</sequence>
<dbReference type="Proteomes" id="UP000722625">
    <property type="component" value="Unassembled WGS sequence"/>
</dbReference>
<dbReference type="InterPro" id="IPR018534">
    <property type="entry name" value="Tet_reg_excision_RteC"/>
</dbReference>
<comment type="caution">
    <text evidence="1">The sequence shown here is derived from an EMBL/GenBank/DDBJ whole genome shotgun (WGS) entry which is preliminary data.</text>
</comment>
<dbReference type="EMBL" id="JAGYVZ010000014">
    <property type="protein sequence ID" value="MBS7232415.1"/>
    <property type="molecule type" value="Genomic_DNA"/>
</dbReference>